<sequence>MRLNWTLPTSMVIYPTPTPCYNLPLNPTEMGSDGQGELNLLPRLSTKKYPHLPLKGAKILIPGFVAVKGKFVDRSGPPRLV</sequence>
<protein>
    <submittedName>
        <fullName evidence="1">Uncharacterized protein</fullName>
    </submittedName>
</protein>
<evidence type="ECO:0000313" key="2">
    <source>
        <dbReference type="Proteomes" id="UP000499080"/>
    </source>
</evidence>
<dbReference type="AlphaFoldDB" id="A0A4Y2RN96"/>
<dbReference type="Proteomes" id="UP000499080">
    <property type="component" value="Unassembled WGS sequence"/>
</dbReference>
<name>A0A4Y2RN96_ARAVE</name>
<dbReference type="EMBL" id="BGPR01017670">
    <property type="protein sequence ID" value="GBN76880.1"/>
    <property type="molecule type" value="Genomic_DNA"/>
</dbReference>
<organism evidence="1 2">
    <name type="scientific">Araneus ventricosus</name>
    <name type="common">Orbweaver spider</name>
    <name type="synonym">Epeira ventricosa</name>
    <dbReference type="NCBI Taxonomy" id="182803"/>
    <lineage>
        <taxon>Eukaryota</taxon>
        <taxon>Metazoa</taxon>
        <taxon>Ecdysozoa</taxon>
        <taxon>Arthropoda</taxon>
        <taxon>Chelicerata</taxon>
        <taxon>Arachnida</taxon>
        <taxon>Araneae</taxon>
        <taxon>Araneomorphae</taxon>
        <taxon>Entelegynae</taxon>
        <taxon>Araneoidea</taxon>
        <taxon>Araneidae</taxon>
        <taxon>Araneus</taxon>
    </lineage>
</organism>
<reference evidence="1 2" key="1">
    <citation type="journal article" date="2019" name="Sci. Rep.">
        <title>Orb-weaving spider Araneus ventricosus genome elucidates the spidroin gene catalogue.</title>
        <authorList>
            <person name="Kono N."/>
            <person name="Nakamura H."/>
            <person name="Ohtoshi R."/>
            <person name="Moran D.A.P."/>
            <person name="Shinohara A."/>
            <person name="Yoshida Y."/>
            <person name="Fujiwara M."/>
            <person name="Mori M."/>
            <person name="Tomita M."/>
            <person name="Arakawa K."/>
        </authorList>
    </citation>
    <scope>NUCLEOTIDE SEQUENCE [LARGE SCALE GENOMIC DNA]</scope>
</reference>
<comment type="caution">
    <text evidence="1">The sequence shown here is derived from an EMBL/GenBank/DDBJ whole genome shotgun (WGS) entry which is preliminary data.</text>
</comment>
<accession>A0A4Y2RN96</accession>
<proteinExistence type="predicted"/>
<keyword evidence="2" id="KW-1185">Reference proteome</keyword>
<evidence type="ECO:0000313" key="1">
    <source>
        <dbReference type="EMBL" id="GBN76880.1"/>
    </source>
</evidence>
<gene>
    <name evidence="1" type="ORF">AVEN_128780_1</name>
</gene>